<dbReference type="AlphaFoldDB" id="A0A5C7EX32"/>
<dbReference type="EMBL" id="VPFL01000004">
    <property type="protein sequence ID" value="TXF12855.1"/>
    <property type="molecule type" value="Genomic_DNA"/>
</dbReference>
<name>A0A5C7EX32_9PROT</name>
<organism evidence="1 2">
    <name type="scientific">Pelomicrobium methylotrophicum</name>
    <dbReference type="NCBI Taxonomy" id="2602750"/>
    <lineage>
        <taxon>Bacteria</taxon>
        <taxon>Pseudomonadati</taxon>
        <taxon>Pseudomonadota</taxon>
        <taxon>Hydrogenophilia</taxon>
        <taxon>Hydrogenophilia incertae sedis</taxon>
        <taxon>Pelomicrobium</taxon>
    </lineage>
</organism>
<dbReference type="Proteomes" id="UP000321201">
    <property type="component" value="Unassembled WGS sequence"/>
</dbReference>
<comment type="caution">
    <text evidence="1">The sequence shown here is derived from an EMBL/GenBank/DDBJ whole genome shotgun (WGS) entry which is preliminary data.</text>
</comment>
<dbReference type="RefSeq" id="WP_147798936.1">
    <property type="nucleotide sequence ID" value="NZ_VPFL01000004.1"/>
</dbReference>
<dbReference type="OrthoDB" id="5783149at2"/>
<reference evidence="1 2" key="1">
    <citation type="submission" date="2019-08" db="EMBL/GenBank/DDBJ databases">
        <title>Pelomicrobium methylotrophicum gen. nov., sp. nov. a moderately thermophilic, facultatively anaerobic, lithoautotrophic and methylotrophic bacterium isolated from a terrestrial mud volcano.</title>
        <authorList>
            <person name="Slobodkina G.B."/>
            <person name="Merkel A.Y."/>
            <person name="Slobodkin A.I."/>
        </authorList>
    </citation>
    <scope>NUCLEOTIDE SEQUENCE [LARGE SCALE GENOMIC DNA]</scope>
    <source>
        <strain evidence="1 2">SM250</strain>
    </source>
</reference>
<protein>
    <submittedName>
        <fullName evidence="1">Uncharacterized protein</fullName>
    </submittedName>
</protein>
<proteinExistence type="predicted"/>
<keyword evidence="2" id="KW-1185">Reference proteome</keyword>
<gene>
    <name evidence="1" type="ORF">FR698_04245</name>
</gene>
<evidence type="ECO:0000313" key="1">
    <source>
        <dbReference type="EMBL" id="TXF12855.1"/>
    </source>
</evidence>
<evidence type="ECO:0000313" key="2">
    <source>
        <dbReference type="Proteomes" id="UP000321201"/>
    </source>
</evidence>
<accession>A0A5C7EX32</accession>
<sequence length="167" mass="17978">MTHDFLLYLATQARSQRVRVGPELDQALTRLGFLLDALCRELRVEYVGPAVGVEAREVHRLVVAAHAWTAGAPVWGVRVCSPRPQAGWRAEWTLGGAGRLRKRLIVQALPEFFEGFVRAVAEAGKADTPAGRRLQALRQAFSGEEEGAARAMIGPSAGFPGSTSGSS</sequence>
<dbReference type="InParanoid" id="A0A5C7EX32"/>